<name>A6GFH1_9BACT</name>
<dbReference type="AlphaFoldDB" id="A6GFH1"/>
<dbReference type="InterPro" id="IPR011990">
    <property type="entry name" value="TPR-like_helical_dom_sf"/>
</dbReference>
<comment type="caution">
    <text evidence="1">The sequence shown here is derived from an EMBL/GenBank/DDBJ whole genome shotgun (WGS) entry which is preliminary data.</text>
</comment>
<gene>
    <name evidence="1" type="ORF">PPSIR1_10345</name>
</gene>
<dbReference type="SUPFAM" id="SSF48452">
    <property type="entry name" value="TPR-like"/>
    <property type="match status" value="1"/>
</dbReference>
<dbReference type="Proteomes" id="UP000005801">
    <property type="component" value="Unassembled WGS sequence"/>
</dbReference>
<dbReference type="Gene3D" id="1.25.40.10">
    <property type="entry name" value="Tetratricopeptide repeat domain"/>
    <property type="match status" value="1"/>
</dbReference>
<reference evidence="1 2" key="1">
    <citation type="submission" date="2007-06" db="EMBL/GenBank/DDBJ databases">
        <authorList>
            <person name="Shimkets L."/>
            <person name="Ferriera S."/>
            <person name="Johnson J."/>
            <person name="Kravitz S."/>
            <person name="Beeson K."/>
            <person name="Sutton G."/>
            <person name="Rogers Y.-H."/>
            <person name="Friedman R."/>
            <person name="Frazier M."/>
            <person name="Venter J.C."/>
        </authorList>
    </citation>
    <scope>NUCLEOTIDE SEQUENCE [LARGE SCALE GENOMIC DNA]</scope>
    <source>
        <strain evidence="1 2">SIR-1</strain>
    </source>
</reference>
<proteinExistence type="predicted"/>
<evidence type="ECO:0000313" key="2">
    <source>
        <dbReference type="Proteomes" id="UP000005801"/>
    </source>
</evidence>
<sequence length="369" mass="40593">MGRKRNRSLEALLDRIEDRLVDAPIGLHQVGGPAPAEAVAALLASGEGMSEQAVALWRRWDGLDLGNGEARILACAELEAAQARADGEGILQAGDVVIGEIGRILLVVPADPWEEGAEVVMVEDDGERSPYASSVAKLALALVAEMALLYDDEGEYREGLFEEHGALNQRSERRLLRRRLDFDEDAPFPRFRLGQLLRRAREFRAARSELRRVLHCAPSFAWAHWELGRACLAMVEAEDEAGCRDAREREGVRGEASEAFATAAEHAGDPHLAALFLAWQARSCDPSVDAGKLGEQARVRLAAQVLERDPGFVAAREQGLREAIEHEDRHRAQELLELGLSVEPRHLGLLGLRSAVESLPWTFDEDDDA</sequence>
<evidence type="ECO:0008006" key="3">
    <source>
        <dbReference type="Google" id="ProtNLM"/>
    </source>
</evidence>
<organism evidence="1 2">
    <name type="scientific">Plesiocystis pacifica SIR-1</name>
    <dbReference type="NCBI Taxonomy" id="391625"/>
    <lineage>
        <taxon>Bacteria</taxon>
        <taxon>Pseudomonadati</taxon>
        <taxon>Myxococcota</taxon>
        <taxon>Polyangia</taxon>
        <taxon>Nannocystales</taxon>
        <taxon>Nannocystaceae</taxon>
        <taxon>Plesiocystis</taxon>
    </lineage>
</organism>
<dbReference type="EMBL" id="ABCS01000093">
    <property type="protein sequence ID" value="EDM75398.1"/>
    <property type="molecule type" value="Genomic_DNA"/>
</dbReference>
<protein>
    <recommendedName>
        <fullName evidence="3">Tetratricopeptide repeat protein</fullName>
    </recommendedName>
</protein>
<accession>A6GFH1</accession>
<evidence type="ECO:0000313" key="1">
    <source>
        <dbReference type="EMBL" id="EDM75398.1"/>
    </source>
</evidence>
<dbReference type="RefSeq" id="WP_006975461.1">
    <property type="nucleotide sequence ID" value="NZ_ABCS01000093.1"/>
</dbReference>
<dbReference type="OrthoDB" id="5506975at2"/>
<keyword evidence="2" id="KW-1185">Reference proteome</keyword>